<keyword evidence="2" id="KW-1185">Reference proteome</keyword>
<evidence type="ECO:0000313" key="1">
    <source>
        <dbReference type="EMBL" id="PIN10031.1"/>
    </source>
</evidence>
<dbReference type="EMBL" id="NKXS01003346">
    <property type="protein sequence ID" value="PIN10031.1"/>
    <property type="molecule type" value="Genomic_DNA"/>
</dbReference>
<organism evidence="1 2">
    <name type="scientific">Handroanthus impetiginosus</name>
    <dbReference type="NCBI Taxonomy" id="429701"/>
    <lineage>
        <taxon>Eukaryota</taxon>
        <taxon>Viridiplantae</taxon>
        <taxon>Streptophyta</taxon>
        <taxon>Embryophyta</taxon>
        <taxon>Tracheophyta</taxon>
        <taxon>Spermatophyta</taxon>
        <taxon>Magnoliopsida</taxon>
        <taxon>eudicotyledons</taxon>
        <taxon>Gunneridae</taxon>
        <taxon>Pentapetalae</taxon>
        <taxon>asterids</taxon>
        <taxon>lamiids</taxon>
        <taxon>Lamiales</taxon>
        <taxon>Bignoniaceae</taxon>
        <taxon>Crescentiina</taxon>
        <taxon>Tabebuia alliance</taxon>
        <taxon>Handroanthus</taxon>
    </lineage>
</organism>
<protein>
    <submittedName>
        <fullName evidence="1">Uncharacterized protein</fullName>
    </submittedName>
</protein>
<comment type="caution">
    <text evidence="1">The sequence shown here is derived from an EMBL/GenBank/DDBJ whole genome shotgun (WGS) entry which is preliminary data.</text>
</comment>
<accession>A0A2G9GXM5</accession>
<name>A0A2G9GXM5_9LAMI</name>
<proteinExistence type="predicted"/>
<evidence type="ECO:0000313" key="2">
    <source>
        <dbReference type="Proteomes" id="UP000231279"/>
    </source>
</evidence>
<gene>
    <name evidence="1" type="ORF">CDL12_17383</name>
</gene>
<dbReference type="Proteomes" id="UP000231279">
    <property type="component" value="Unassembled WGS sequence"/>
</dbReference>
<reference evidence="2" key="1">
    <citation type="journal article" date="2018" name="Gigascience">
        <title>Genome assembly of the Pink Ipe (Handroanthus impetiginosus, Bignoniaceae), a highly valued, ecologically keystone Neotropical timber forest tree.</title>
        <authorList>
            <person name="Silva-Junior O.B."/>
            <person name="Grattapaglia D."/>
            <person name="Novaes E."/>
            <person name="Collevatti R.G."/>
        </authorList>
    </citation>
    <scope>NUCLEOTIDE SEQUENCE [LARGE SCALE GENOMIC DNA]</scope>
    <source>
        <strain evidence="2">cv. UFG-1</strain>
    </source>
</reference>
<dbReference type="AlphaFoldDB" id="A0A2G9GXM5"/>
<sequence length="66" mass="8000">MLCVEIKSMELRCSFQDVCVCVCEEFNDEYVTRFLGFRHEFCLNEVLSERKYLQTLHEYLYSRCIS</sequence>